<proteinExistence type="predicted"/>
<dbReference type="InParanoid" id="B7PCS9"/>
<dbReference type="AlphaFoldDB" id="B7PCS9"/>
<dbReference type="EnsemblMetazoa" id="ISCW002745-RA">
    <property type="protein sequence ID" value="ISCW002745-PA"/>
    <property type="gene ID" value="ISCW002745"/>
</dbReference>
<dbReference type="EMBL" id="DS685741">
    <property type="protein sequence ID" value="EEC04401.1"/>
    <property type="molecule type" value="Genomic_DNA"/>
</dbReference>
<reference evidence="2" key="2">
    <citation type="submission" date="2020-05" db="UniProtKB">
        <authorList>
            <consortium name="EnsemblMetazoa"/>
        </authorList>
    </citation>
    <scope>IDENTIFICATION</scope>
    <source>
        <strain evidence="2">wikel</strain>
    </source>
</reference>
<reference evidence="1 3" key="1">
    <citation type="submission" date="2008-03" db="EMBL/GenBank/DDBJ databases">
        <title>Annotation of Ixodes scapularis.</title>
        <authorList>
            <consortium name="Ixodes scapularis Genome Project Consortium"/>
            <person name="Caler E."/>
            <person name="Hannick L.I."/>
            <person name="Bidwell S."/>
            <person name="Joardar V."/>
            <person name="Thiagarajan M."/>
            <person name="Amedeo P."/>
            <person name="Galinsky K.J."/>
            <person name="Schobel S."/>
            <person name="Inman J."/>
            <person name="Hostetler J."/>
            <person name="Miller J."/>
            <person name="Hammond M."/>
            <person name="Megy K."/>
            <person name="Lawson D."/>
            <person name="Kodira C."/>
            <person name="Sutton G."/>
            <person name="Meyer J."/>
            <person name="Hill C.A."/>
            <person name="Birren B."/>
            <person name="Nene V."/>
            <person name="Collins F."/>
            <person name="Alarcon-Chaidez F."/>
            <person name="Wikel S."/>
            <person name="Strausberg R."/>
        </authorList>
    </citation>
    <scope>NUCLEOTIDE SEQUENCE [LARGE SCALE GENOMIC DNA]</scope>
    <source>
        <strain evidence="3">Wikel</strain>
        <strain evidence="1">Wikel colony</strain>
    </source>
</reference>
<evidence type="ECO:0000313" key="1">
    <source>
        <dbReference type="EMBL" id="EEC04401.1"/>
    </source>
</evidence>
<dbReference type="VEuPathDB" id="VectorBase:ISCI002745"/>
<sequence>MTSYNRCQGRVSIYLPMRFIFLLTRLYGTRFDLFHAGSEPCVPILKALPIPSAFLHPVIQSLVDNVSGCLYLYTLACLCGAWSLHTATQSFPSQVFCSNSRAITTRVQTLPYTLFCMSILYKECLLVE</sequence>
<evidence type="ECO:0000313" key="2">
    <source>
        <dbReference type="EnsemblMetazoa" id="ISCW002745-PA"/>
    </source>
</evidence>
<dbReference type="EMBL" id="ABJB011140446">
    <property type="status" value="NOT_ANNOTATED_CDS"/>
    <property type="molecule type" value="Genomic_DNA"/>
</dbReference>
<dbReference type="PaxDb" id="6945-B7PCS9"/>
<dbReference type="VEuPathDB" id="VectorBase:ISCW002745"/>
<dbReference type="HOGENOM" id="CLU_1962007_0_0_1"/>
<protein>
    <submittedName>
        <fullName evidence="1 2">Uncharacterized protein</fullName>
    </submittedName>
</protein>
<organism>
    <name type="scientific">Ixodes scapularis</name>
    <name type="common">Black-legged tick</name>
    <name type="synonym">Deer tick</name>
    <dbReference type="NCBI Taxonomy" id="6945"/>
    <lineage>
        <taxon>Eukaryota</taxon>
        <taxon>Metazoa</taxon>
        <taxon>Ecdysozoa</taxon>
        <taxon>Arthropoda</taxon>
        <taxon>Chelicerata</taxon>
        <taxon>Arachnida</taxon>
        <taxon>Acari</taxon>
        <taxon>Parasitiformes</taxon>
        <taxon>Ixodida</taxon>
        <taxon>Ixodoidea</taxon>
        <taxon>Ixodidae</taxon>
        <taxon>Ixodinae</taxon>
        <taxon>Ixodes</taxon>
    </lineage>
</organism>
<dbReference type="Proteomes" id="UP000001555">
    <property type="component" value="Unassembled WGS sequence"/>
</dbReference>
<accession>B7PCS9</accession>
<keyword evidence="3" id="KW-1185">Reference proteome</keyword>
<name>B7PCS9_IXOSC</name>
<gene>
    <name evidence="1" type="ORF">IscW_ISCW002745</name>
</gene>
<evidence type="ECO:0000313" key="3">
    <source>
        <dbReference type="Proteomes" id="UP000001555"/>
    </source>
</evidence>